<evidence type="ECO:0000256" key="8">
    <source>
        <dbReference type="ARBA" id="ARBA00023136"/>
    </source>
</evidence>
<keyword evidence="4" id="KW-1003">Cell membrane</keyword>
<evidence type="ECO:0000313" key="10">
    <source>
        <dbReference type="EMBL" id="KRN57605.1"/>
    </source>
</evidence>
<dbReference type="Gene3D" id="3.40.50.300">
    <property type="entry name" value="P-loop containing nucleotide triphosphate hydrolases"/>
    <property type="match status" value="2"/>
</dbReference>
<keyword evidence="3" id="KW-0813">Transport</keyword>
<dbReference type="GO" id="GO:0005524">
    <property type="term" value="F:ATP binding"/>
    <property type="evidence" value="ECO:0007669"/>
    <property type="project" value="UniProtKB-KW"/>
</dbReference>
<dbReference type="InterPro" id="IPR015856">
    <property type="entry name" value="ABC_transpr_CbiO/EcfA_su"/>
</dbReference>
<dbReference type="InterPro" id="IPR027417">
    <property type="entry name" value="P-loop_NTPase"/>
</dbReference>
<dbReference type="Proteomes" id="UP000051658">
    <property type="component" value="Unassembled WGS sequence"/>
</dbReference>
<dbReference type="EMBL" id="JQBS01000004">
    <property type="protein sequence ID" value="KRN57605.1"/>
    <property type="molecule type" value="Genomic_DNA"/>
</dbReference>
<comment type="caution">
    <text evidence="10">The sequence shown here is derived from an EMBL/GenBank/DDBJ whole genome shotgun (WGS) entry which is preliminary data.</text>
</comment>
<dbReference type="InterPro" id="IPR017871">
    <property type="entry name" value="ABC_transporter-like_CS"/>
</dbReference>
<evidence type="ECO:0000259" key="9">
    <source>
        <dbReference type="PROSITE" id="PS50893"/>
    </source>
</evidence>
<evidence type="ECO:0000256" key="4">
    <source>
        <dbReference type="ARBA" id="ARBA00022475"/>
    </source>
</evidence>
<evidence type="ECO:0000256" key="5">
    <source>
        <dbReference type="ARBA" id="ARBA00022741"/>
    </source>
</evidence>
<dbReference type="GeneID" id="89589868"/>
<dbReference type="GO" id="GO:0042626">
    <property type="term" value="F:ATPase-coupled transmembrane transporter activity"/>
    <property type="evidence" value="ECO:0007669"/>
    <property type="project" value="TreeGrafter"/>
</dbReference>
<dbReference type="SUPFAM" id="SSF52540">
    <property type="entry name" value="P-loop containing nucleoside triphosphate hydrolases"/>
    <property type="match status" value="2"/>
</dbReference>
<dbReference type="GO" id="GO:0043190">
    <property type="term" value="C:ATP-binding cassette (ABC) transporter complex"/>
    <property type="evidence" value="ECO:0007669"/>
    <property type="project" value="TreeGrafter"/>
</dbReference>
<evidence type="ECO:0000256" key="3">
    <source>
        <dbReference type="ARBA" id="ARBA00022448"/>
    </source>
</evidence>
<evidence type="ECO:0000256" key="2">
    <source>
        <dbReference type="ARBA" id="ARBA00005417"/>
    </source>
</evidence>
<gene>
    <name evidence="10" type="ORF">IV74_GL001699</name>
</gene>
<accession>A0A0R2I577</accession>
<dbReference type="CDD" id="cd03225">
    <property type="entry name" value="ABC_cobalt_CbiO_domain1"/>
    <property type="match status" value="1"/>
</dbReference>
<keyword evidence="7" id="KW-1278">Translocase</keyword>
<keyword evidence="6" id="KW-0067">ATP-binding</keyword>
<dbReference type="PROSITE" id="PS00211">
    <property type="entry name" value="ABC_TRANSPORTER_1"/>
    <property type="match status" value="2"/>
</dbReference>
<feature type="domain" description="ABC transporter" evidence="9">
    <location>
        <begin position="5"/>
        <end position="243"/>
    </location>
</feature>
<dbReference type="InterPro" id="IPR003593">
    <property type="entry name" value="AAA+_ATPase"/>
</dbReference>
<dbReference type="InterPro" id="IPR003439">
    <property type="entry name" value="ABC_transporter-like_ATP-bd"/>
</dbReference>
<evidence type="ECO:0000256" key="1">
    <source>
        <dbReference type="ARBA" id="ARBA00004202"/>
    </source>
</evidence>
<dbReference type="eggNOG" id="COG3845">
    <property type="taxonomic scope" value="Bacteria"/>
</dbReference>
<dbReference type="InterPro" id="IPR050095">
    <property type="entry name" value="ECF_ABC_transporter_ATP-bd"/>
</dbReference>
<dbReference type="Pfam" id="PF00005">
    <property type="entry name" value="ABC_tran"/>
    <property type="match status" value="2"/>
</dbReference>
<protein>
    <recommendedName>
        <fullName evidence="9">ABC transporter domain-containing protein</fullName>
    </recommendedName>
</protein>
<dbReference type="PATRIC" id="fig|1449336.4.peg.1734"/>
<comment type="similarity">
    <text evidence="2">Belongs to the ABC transporter superfamily.</text>
</comment>
<evidence type="ECO:0000313" key="11">
    <source>
        <dbReference type="Proteomes" id="UP000051658"/>
    </source>
</evidence>
<feature type="domain" description="ABC transporter" evidence="9">
    <location>
        <begin position="293"/>
        <end position="525"/>
    </location>
</feature>
<dbReference type="AlphaFoldDB" id="A0A0R2I577"/>
<dbReference type="GO" id="GO:0016887">
    <property type="term" value="F:ATP hydrolysis activity"/>
    <property type="evidence" value="ECO:0007669"/>
    <property type="project" value="InterPro"/>
</dbReference>
<sequence>MVALVETRQLNFNYPDEAKKALDNISFSAGKGEFVLIAGASGSGKTTLLKHLKKELSPIGKRSGERLYKGQPFSTLTPIQSAKEVGMVFQNPDNQIVMDTVMGELAFALENCGCAPDIINKRIAEMVSFLGFQHLMEESIHTLSAGQKQMINLASVLILQPELVLLDEPTAQLDPVATRDFLTLLKRVQEELGMTIIISEHRLDDILPLATRLIFMESGKISYEDKPKRSVLQLAKTAPSKLFIPQIPRLFIELGKGECYFTVNEGQRNLPTFKPVQPVEIPANVEKEQEANLIARKLTFQYEAQGRCILRELSLSLPKQGSLALVGKNGTGKSTLLLVLAGLLKPRRGKVRIDKQAILKLDLATRYQKIGYLSQNPSYHFANDTVLAEFVERGAQLALKDTKKTAQKMLEKLEIEHLALRNPFDCSGGEQQLIALGITLLSNPQILLLDEPTKGLDPVRKATLGIYLKELEKEGVLIIVATHDLEFAARYFNETAMLFDGRIISKAPTKEFFSDNFFYTTSINRLVRHSLPNALIWEDVLPYVEN</sequence>
<organism evidence="10 11">
    <name type="scientific">Carnobacterium divergens DSM 20623</name>
    <dbReference type="NCBI Taxonomy" id="1449336"/>
    <lineage>
        <taxon>Bacteria</taxon>
        <taxon>Bacillati</taxon>
        <taxon>Bacillota</taxon>
        <taxon>Bacilli</taxon>
        <taxon>Lactobacillales</taxon>
        <taxon>Carnobacteriaceae</taxon>
        <taxon>Carnobacterium</taxon>
    </lineage>
</organism>
<comment type="subcellular location">
    <subcellularLocation>
        <location evidence="1">Cell membrane</location>
        <topology evidence="1">Peripheral membrane protein</topology>
    </subcellularLocation>
</comment>
<keyword evidence="11" id="KW-1185">Reference proteome</keyword>
<dbReference type="PANTHER" id="PTHR43553">
    <property type="entry name" value="HEAVY METAL TRANSPORTER"/>
    <property type="match status" value="1"/>
</dbReference>
<keyword evidence="5" id="KW-0547">Nucleotide-binding</keyword>
<dbReference type="SMART" id="SM00382">
    <property type="entry name" value="AAA"/>
    <property type="match status" value="2"/>
</dbReference>
<name>A0A0R2I577_CARDV</name>
<dbReference type="PROSITE" id="PS50893">
    <property type="entry name" value="ABC_TRANSPORTER_2"/>
    <property type="match status" value="2"/>
</dbReference>
<evidence type="ECO:0000256" key="7">
    <source>
        <dbReference type="ARBA" id="ARBA00022967"/>
    </source>
</evidence>
<proteinExistence type="inferred from homology"/>
<dbReference type="RefSeq" id="WP_034573223.1">
    <property type="nucleotide sequence ID" value="NZ_JQBS01000004.1"/>
</dbReference>
<keyword evidence="8" id="KW-0472">Membrane</keyword>
<reference evidence="10 11" key="1">
    <citation type="journal article" date="2015" name="Genome Announc.">
        <title>Expanding the biotechnology potential of lactobacilli through comparative genomics of 213 strains and associated genera.</title>
        <authorList>
            <person name="Sun Z."/>
            <person name="Harris H.M."/>
            <person name="McCann A."/>
            <person name="Guo C."/>
            <person name="Argimon S."/>
            <person name="Zhang W."/>
            <person name="Yang X."/>
            <person name="Jeffery I.B."/>
            <person name="Cooney J.C."/>
            <person name="Kagawa T.F."/>
            <person name="Liu W."/>
            <person name="Song Y."/>
            <person name="Salvetti E."/>
            <person name="Wrobel A."/>
            <person name="Rasinkangas P."/>
            <person name="Parkhill J."/>
            <person name="Rea M.C."/>
            <person name="O'Sullivan O."/>
            <person name="Ritari J."/>
            <person name="Douillard F.P."/>
            <person name="Paul Ross R."/>
            <person name="Yang R."/>
            <person name="Briner A.E."/>
            <person name="Felis G.E."/>
            <person name="de Vos W.M."/>
            <person name="Barrangou R."/>
            <person name="Klaenhammer T.R."/>
            <person name="Caufield P.W."/>
            <person name="Cui Y."/>
            <person name="Zhang H."/>
            <person name="O'Toole P.W."/>
        </authorList>
    </citation>
    <scope>NUCLEOTIDE SEQUENCE [LARGE SCALE GENOMIC DNA]</scope>
    <source>
        <strain evidence="10 11">DSM 20623</strain>
    </source>
</reference>
<evidence type="ECO:0000256" key="6">
    <source>
        <dbReference type="ARBA" id="ARBA00022840"/>
    </source>
</evidence>